<name>A0A4U9D0Y8_RAOTE</name>
<dbReference type="InterPro" id="IPR003808">
    <property type="entry name" value="Fe-S_metab-assoc_dom"/>
</dbReference>
<dbReference type="Proteomes" id="UP000339249">
    <property type="component" value="Unassembled WGS sequence"/>
</dbReference>
<dbReference type="Pfam" id="PF02657">
    <property type="entry name" value="SufE"/>
    <property type="match status" value="1"/>
</dbReference>
<sequence length="85" mass="9341">MLLTAVEGKSAAELQARDPLALFDELGLRAQLSASRGQGLAALGAAVLARGPRGLTRATAPGLTPGFRQHFLQRMRYRRQNQRWR</sequence>
<organism evidence="2 3">
    <name type="scientific">Raoultella terrigena</name>
    <name type="common">Klebsiella terrigena</name>
    <dbReference type="NCBI Taxonomy" id="577"/>
    <lineage>
        <taxon>Bacteria</taxon>
        <taxon>Pseudomonadati</taxon>
        <taxon>Pseudomonadota</taxon>
        <taxon>Gammaproteobacteria</taxon>
        <taxon>Enterobacterales</taxon>
        <taxon>Enterobacteriaceae</taxon>
        <taxon>Klebsiella/Raoultella group</taxon>
        <taxon>Raoultella</taxon>
    </lineage>
</organism>
<evidence type="ECO:0000313" key="2">
    <source>
        <dbReference type="EMBL" id="VTN11351.1"/>
    </source>
</evidence>
<dbReference type="AlphaFoldDB" id="A0A4U9D0Y8"/>
<proteinExistence type="predicted"/>
<evidence type="ECO:0000313" key="3">
    <source>
        <dbReference type="Proteomes" id="UP000339249"/>
    </source>
</evidence>
<evidence type="ECO:0000259" key="1">
    <source>
        <dbReference type="Pfam" id="PF02657"/>
    </source>
</evidence>
<accession>A0A4U9D0Y8</accession>
<dbReference type="Gene3D" id="3.90.1010.10">
    <property type="match status" value="1"/>
</dbReference>
<reference evidence="2 3" key="1">
    <citation type="submission" date="2019-04" db="EMBL/GenBank/DDBJ databases">
        <authorList>
            <consortium name="Pathogen Informatics"/>
        </authorList>
    </citation>
    <scope>NUCLEOTIDE SEQUENCE [LARGE SCALE GENOMIC DNA]</scope>
    <source>
        <strain evidence="2 3">NCTC9185</strain>
    </source>
</reference>
<dbReference type="SUPFAM" id="SSF82649">
    <property type="entry name" value="SufE/NifU"/>
    <property type="match status" value="1"/>
</dbReference>
<gene>
    <name evidence="2" type="primary">ygdK_2</name>
    <name evidence="2" type="ORF">NCTC9185_03302</name>
</gene>
<feature type="domain" description="Fe-S metabolism associated" evidence="1">
    <location>
        <begin position="1"/>
        <end position="45"/>
    </location>
</feature>
<dbReference type="EMBL" id="CABDVU010000001">
    <property type="protein sequence ID" value="VTN11351.1"/>
    <property type="molecule type" value="Genomic_DNA"/>
</dbReference>
<protein>
    <submittedName>
        <fullName evidence="2">Uncharacterized sufE-like protein ygdK</fullName>
    </submittedName>
</protein>